<evidence type="ECO:0000256" key="1">
    <source>
        <dbReference type="SAM" id="MobiDB-lite"/>
    </source>
</evidence>
<feature type="domain" description="Heterokaryon incompatibility" evidence="2">
    <location>
        <begin position="84"/>
        <end position="165"/>
    </location>
</feature>
<feature type="compositionally biased region" description="Polar residues" evidence="1">
    <location>
        <begin position="1"/>
        <end position="15"/>
    </location>
</feature>
<dbReference type="Proteomes" id="UP001218218">
    <property type="component" value="Unassembled WGS sequence"/>
</dbReference>
<proteinExistence type="predicted"/>
<comment type="caution">
    <text evidence="3">The sequence shown here is derived from an EMBL/GenBank/DDBJ whole genome shotgun (WGS) entry which is preliminary data.</text>
</comment>
<evidence type="ECO:0000313" key="4">
    <source>
        <dbReference type="Proteomes" id="UP001218218"/>
    </source>
</evidence>
<protein>
    <recommendedName>
        <fullName evidence="2">Heterokaryon incompatibility domain-containing protein</fullName>
    </recommendedName>
</protein>
<feature type="non-terminal residue" evidence="3">
    <location>
        <position position="165"/>
    </location>
</feature>
<sequence>RNEENVQNAQELPRNSSSASSRISAMATESPKLAYSITLDSLRNTTVDLTHHFTKKYYRFIDADAFIHGRALRIYETSSLPYPYTVISYVWFGLQAEPSQLEQEGSFHVFCGFRNDGTAREDGGQISLKVLEYACRWASNSGSSYLWLDRLCILQTSKQDKVWQI</sequence>
<name>A0AAD6Z6S3_9AGAR</name>
<dbReference type="InterPro" id="IPR010730">
    <property type="entry name" value="HET"/>
</dbReference>
<dbReference type="AlphaFoldDB" id="A0AAD6Z6S3"/>
<dbReference type="EMBL" id="JARIHO010000079">
    <property type="protein sequence ID" value="KAJ7310162.1"/>
    <property type="molecule type" value="Genomic_DNA"/>
</dbReference>
<evidence type="ECO:0000259" key="2">
    <source>
        <dbReference type="Pfam" id="PF06985"/>
    </source>
</evidence>
<feature type="non-terminal residue" evidence="3">
    <location>
        <position position="1"/>
    </location>
</feature>
<organism evidence="3 4">
    <name type="scientific">Mycena albidolilacea</name>
    <dbReference type="NCBI Taxonomy" id="1033008"/>
    <lineage>
        <taxon>Eukaryota</taxon>
        <taxon>Fungi</taxon>
        <taxon>Dikarya</taxon>
        <taxon>Basidiomycota</taxon>
        <taxon>Agaricomycotina</taxon>
        <taxon>Agaricomycetes</taxon>
        <taxon>Agaricomycetidae</taxon>
        <taxon>Agaricales</taxon>
        <taxon>Marasmiineae</taxon>
        <taxon>Mycenaceae</taxon>
        <taxon>Mycena</taxon>
    </lineage>
</organism>
<gene>
    <name evidence="3" type="ORF">DFH08DRAFT_674635</name>
</gene>
<evidence type="ECO:0000313" key="3">
    <source>
        <dbReference type="EMBL" id="KAJ7310162.1"/>
    </source>
</evidence>
<feature type="region of interest" description="Disordered" evidence="1">
    <location>
        <begin position="1"/>
        <end position="23"/>
    </location>
</feature>
<dbReference type="Pfam" id="PF06985">
    <property type="entry name" value="HET"/>
    <property type="match status" value="1"/>
</dbReference>
<keyword evidence="4" id="KW-1185">Reference proteome</keyword>
<accession>A0AAD6Z6S3</accession>
<reference evidence="3" key="1">
    <citation type="submission" date="2023-03" db="EMBL/GenBank/DDBJ databases">
        <title>Massive genome expansion in bonnet fungi (Mycena s.s.) driven by repeated elements and novel gene families across ecological guilds.</title>
        <authorList>
            <consortium name="Lawrence Berkeley National Laboratory"/>
            <person name="Harder C.B."/>
            <person name="Miyauchi S."/>
            <person name="Viragh M."/>
            <person name="Kuo A."/>
            <person name="Thoen E."/>
            <person name="Andreopoulos B."/>
            <person name="Lu D."/>
            <person name="Skrede I."/>
            <person name="Drula E."/>
            <person name="Henrissat B."/>
            <person name="Morin E."/>
            <person name="Kohler A."/>
            <person name="Barry K."/>
            <person name="LaButti K."/>
            <person name="Morin E."/>
            <person name="Salamov A."/>
            <person name="Lipzen A."/>
            <person name="Mereny Z."/>
            <person name="Hegedus B."/>
            <person name="Baldrian P."/>
            <person name="Stursova M."/>
            <person name="Weitz H."/>
            <person name="Taylor A."/>
            <person name="Grigoriev I.V."/>
            <person name="Nagy L.G."/>
            <person name="Martin F."/>
            <person name="Kauserud H."/>
        </authorList>
    </citation>
    <scope>NUCLEOTIDE SEQUENCE</scope>
    <source>
        <strain evidence="3">CBHHK002</strain>
    </source>
</reference>